<dbReference type="InterPro" id="IPR003148">
    <property type="entry name" value="RCK_N"/>
</dbReference>
<dbReference type="PANTHER" id="PTHR43833:SF9">
    <property type="entry name" value="POTASSIUM CHANNEL PROTEIN YUGO-RELATED"/>
    <property type="match status" value="1"/>
</dbReference>
<dbReference type="RefSeq" id="WP_181556370.1">
    <property type="nucleotide sequence ID" value="NZ_JACDUT010000007.1"/>
</dbReference>
<protein>
    <submittedName>
        <fullName evidence="4">Voltage-gated potassium channel</fullName>
    </submittedName>
</protein>
<dbReference type="Gene3D" id="1.10.287.70">
    <property type="match status" value="1"/>
</dbReference>
<keyword evidence="2" id="KW-0812">Transmembrane</keyword>
<comment type="subcellular location">
    <subcellularLocation>
        <location evidence="1">Cell membrane</location>
        <topology evidence="1">Multi-pass membrane protein</topology>
    </subcellularLocation>
</comment>
<dbReference type="GO" id="GO:0006813">
    <property type="term" value="P:potassium ion transport"/>
    <property type="evidence" value="ECO:0007669"/>
    <property type="project" value="InterPro"/>
</dbReference>
<dbReference type="PROSITE" id="PS51201">
    <property type="entry name" value="RCK_N"/>
    <property type="match status" value="1"/>
</dbReference>
<proteinExistence type="predicted"/>
<dbReference type="AlphaFoldDB" id="A0A7V9Z7N8"/>
<feature type="domain" description="RCK N-terminal" evidence="3">
    <location>
        <begin position="114"/>
        <end position="238"/>
    </location>
</feature>
<name>A0A7V9Z7N8_9BACL</name>
<dbReference type="InterPro" id="IPR050721">
    <property type="entry name" value="Trk_Ktr_HKT_K-transport"/>
</dbReference>
<evidence type="ECO:0000313" key="4">
    <source>
        <dbReference type="EMBL" id="MBA2875570.1"/>
    </source>
</evidence>
<organism evidence="4 5">
    <name type="scientific">Thermaerobacillus caldiproteolyticus</name>
    <dbReference type="NCBI Taxonomy" id="247480"/>
    <lineage>
        <taxon>Bacteria</taxon>
        <taxon>Bacillati</taxon>
        <taxon>Bacillota</taxon>
        <taxon>Bacilli</taxon>
        <taxon>Bacillales</taxon>
        <taxon>Anoxybacillaceae</taxon>
        <taxon>Thermaerobacillus</taxon>
    </lineage>
</organism>
<dbReference type="GO" id="GO:0034220">
    <property type="term" value="P:monoatomic ion transmembrane transport"/>
    <property type="evidence" value="ECO:0007669"/>
    <property type="project" value="UniProtKB-KW"/>
</dbReference>
<dbReference type="Proteomes" id="UP000523087">
    <property type="component" value="Unassembled WGS sequence"/>
</dbReference>
<evidence type="ECO:0000256" key="1">
    <source>
        <dbReference type="ARBA" id="ARBA00004651"/>
    </source>
</evidence>
<dbReference type="Pfam" id="PF07885">
    <property type="entry name" value="Ion_trans_2"/>
    <property type="match status" value="1"/>
</dbReference>
<accession>A0A7V9Z7N8</accession>
<keyword evidence="5" id="KW-1185">Reference proteome</keyword>
<dbReference type="GO" id="GO:0005886">
    <property type="term" value="C:plasma membrane"/>
    <property type="evidence" value="ECO:0007669"/>
    <property type="project" value="UniProtKB-SubCell"/>
</dbReference>
<feature type="transmembrane region" description="Helical" evidence="2">
    <location>
        <begin position="73"/>
        <end position="92"/>
    </location>
</feature>
<comment type="caution">
    <text evidence="4">The sequence shown here is derived from an EMBL/GenBank/DDBJ whole genome shotgun (WGS) entry which is preliminary data.</text>
</comment>
<dbReference type="InterPro" id="IPR036291">
    <property type="entry name" value="NAD(P)-bd_dom_sf"/>
</dbReference>
<evidence type="ECO:0000259" key="3">
    <source>
        <dbReference type="PROSITE" id="PS51201"/>
    </source>
</evidence>
<keyword evidence="4" id="KW-0406">Ion transport</keyword>
<keyword evidence="4" id="KW-0813">Transport</keyword>
<dbReference type="Pfam" id="PF02254">
    <property type="entry name" value="TrkA_N"/>
    <property type="match status" value="1"/>
</dbReference>
<evidence type="ECO:0000313" key="5">
    <source>
        <dbReference type="Proteomes" id="UP000523087"/>
    </source>
</evidence>
<feature type="transmembrane region" description="Helical" evidence="2">
    <location>
        <begin position="15"/>
        <end position="37"/>
    </location>
</feature>
<feature type="transmembrane region" description="Helical" evidence="2">
    <location>
        <begin position="49"/>
        <end position="66"/>
    </location>
</feature>
<sequence length="331" mass="36475">MKSWNLLISYLRLPVLIRILLVGSTMILLFGTVIHFVEPKTFHNLFDGIWWAIVTAATIGYGDIVPETTAGKVVAILLILLGTGFVSTYFVTLSASAVAKENAFVHGHLPYAKKGHTIIIGWNERVREVLNQFTKLAPSTQYVIIDATLNELPVSMKNVHFVKGNATYDAVLHKANVAGAKTVLITADQHKNETEADMNSILTLLAIKGLNPHIYAIIEILTAQQVNNAKRAGADEVIQTNLLSSFTMINSIQSPGISQTIEELLHQQKGSNLQLIDVPDEMVGNTFSQSSQVLLREQILLIGIIRGEASYMNPSPHFIIEKSDRLFVLKP</sequence>
<keyword evidence="2" id="KW-0472">Membrane</keyword>
<reference evidence="4 5" key="1">
    <citation type="submission" date="2020-07" db="EMBL/GenBank/DDBJ databases">
        <title>Genomic Encyclopedia of Type Strains, Phase IV (KMG-IV): sequencing the most valuable type-strain genomes for metagenomic binning, comparative biology and taxonomic classification.</title>
        <authorList>
            <person name="Goeker M."/>
        </authorList>
    </citation>
    <scope>NUCLEOTIDE SEQUENCE [LARGE SCALE GENOMIC DNA]</scope>
    <source>
        <strain evidence="4 5">DSM 15730</strain>
    </source>
</reference>
<gene>
    <name evidence="4" type="ORF">HNR31_002360</name>
</gene>
<dbReference type="PANTHER" id="PTHR43833">
    <property type="entry name" value="POTASSIUM CHANNEL PROTEIN 2-RELATED-RELATED"/>
    <property type="match status" value="1"/>
</dbReference>
<dbReference type="Gene3D" id="3.40.50.720">
    <property type="entry name" value="NAD(P)-binding Rossmann-like Domain"/>
    <property type="match status" value="1"/>
</dbReference>
<dbReference type="SUPFAM" id="SSF51735">
    <property type="entry name" value="NAD(P)-binding Rossmann-fold domains"/>
    <property type="match status" value="1"/>
</dbReference>
<keyword evidence="4" id="KW-0407">Ion channel</keyword>
<dbReference type="EMBL" id="JACDUT010000007">
    <property type="protein sequence ID" value="MBA2875570.1"/>
    <property type="molecule type" value="Genomic_DNA"/>
</dbReference>
<evidence type="ECO:0000256" key="2">
    <source>
        <dbReference type="SAM" id="Phobius"/>
    </source>
</evidence>
<dbReference type="InterPro" id="IPR013099">
    <property type="entry name" value="K_chnl_dom"/>
</dbReference>
<keyword evidence="2" id="KW-1133">Transmembrane helix</keyword>
<dbReference type="SUPFAM" id="SSF81324">
    <property type="entry name" value="Voltage-gated potassium channels"/>
    <property type="match status" value="1"/>
</dbReference>